<reference evidence="2 3" key="1">
    <citation type="submission" date="2020-08" db="EMBL/GenBank/DDBJ databases">
        <title>Genomic Encyclopedia of Type Strains, Phase IV (KMG-IV): sequencing the most valuable type-strain genomes for metagenomic binning, comparative biology and taxonomic classification.</title>
        <authorList>
            <person name="Goeker M."/>
        </authorList>
    </citation>
    <scope>NUCLEOTIDE SEQUENCE [LARGE SCALE GENOMIC DNA]</scope>
    <source>
        <strain evidence="2 3">DSM 25481</strain>
    </source>
</reference>
<keyword evidence="3" id="KW-1185">Reference proteome</keyword>
<dbReference type="AlphaFoldDB" id="A0A7W6CZP4"/>
<evidence type="ECO:0000313" key="3">
    <source>
        <dbReference type="Proteomes" id="UP000528964"/>
    </source>
</evidence>
<evidence type="ECO:0000313" key="2">
    <source>
        <dbReference type="EMBL" id="MBB3972011.1"/>
    </source>
</evidence>
<feature type="compositionally biased region" description="Polar residues" evidence="1">
    <location>
        <begin position="36"/>
        <end position="62"/>
    </location>
</feature>
<organism evidence="2 3">
    <name type="scientific">Hansschlegelia beijingensis</name>
    <dbReference type="NCBI Taxonomy" id="1133344"/>
    <lineage>
        <taxon>Bacteria</taxon>
        <taxon>Pseudomonadati</taxon>
        <taxon>Pseudomonadota</taxon>
        <taxon>Alphaproteobacteria</taxon>
        <taxon>Hyphomicrobiales</taxon>
        <taxon>Methylopilaceae</taxon>
        <taxon>Hansschlegelia</taxon>
    </lineage>
</organism>
<proteinExistence type="predicted"/>
<dbReference type="RefSeq" id="WP_183393837.1">
    <property type="nucleotide sequence ID" value="NZ_JACIDR010000001.1"/>
</dbReference>
<name>A0A7W6CZP4_9HYPH</name>
<gene>
    <name evidence="2" type="ORF">GGR24_000644</name>
</gene>
<dbReference type="Proteomes" id="UP000528964">
    <property type="component" value="Unassembled WGS sequence"/>
</dbReference>
<accession>A0A7W6CZP4</accession>
<sequence>MTRKATPPVPPGNRSPKGAGDDKRASPGSAAGGSGQVANPEQRGQTGNTKQNTTHQGHQQDR</sequence>
<feature type="region of interest" description="Disordered" evidence="1">
    <location>
        <begin position="1"/>
        <end position="62"/>
    </location>
</feature>
<comment type="caution">
    <text evidence="2">The sequence shown here is derived from an EMBL/GenBank/DDBJ whole genome shotgun (WGS) entry which is preliminary data.</text>
</comment>
<protein>
    <submittedName>
        <fullName evidence="2">Uncharacterized protein</fullName>
    </submittedName>
</protein>
<dbReference type="EMBL" id="JACIDR010000001">
    <property type="protein sequence ID" value="MBB3972011.1"/>
    <property type="molecule type" value="Genomic_DNA"/>
</dbReference>
<evidence type="ECO:0000256" key="1">
    <source>
        <dbReference type="SAM" id="MobiDB-lite"/>
    </source>
</evidence>